<proteinExistence type="predicted"/>
<evidence type="ECO:0000313" key="2">
    <source>
        <dbReference type="Proteomes" id="UP000638014"/>
    </source>
</evidence>
<gene>
    <name evidence="1" type="ORF">IC617_08930</name>
</gene>
<dbReference type="EMBL" id="JACXAF010000009">
    <property type="protein sequence ID" value="MBD1389551.1"/>
    <property type="molecule type" value="Genomic_DNA"/>
</dbReference>
<accession>A0A8J6UG38</accession>
<dbReference type="AlphaFoldDB" id="A0A8J6UG38"/>
<sequence>MNTALHLPTATSIATTLSRCVDWFREIFTEDFESEDLEFTVVEGSTNLRLEQWERVQLSADWLYLTGDVEKGYWMNRRLTQIAVFVQGRTWVYCCSNCYSFQDLISKCYEEMGGQR</sequence>
<comment type="caution">
    <text evidence="1">The sequence shown here is derived from an EMBL/GenBank/DDBJ whole genome shotgun (WGS) entry which is preliminary data.</text>
</comment>
<name>A0A8J6UG38_9GAMM</name>
<evidence type="ECO:0000313" key="1">
    <source>
        <dbReference type="EMBL" id="MBD1389551.1"/>
    </source>
</evidence>
<dbReference type="Proteomes" id="UP000638014">
    <property type="component" value="Unassembled WGS sequence"/>
</dbReference>
<protein>
    <submittedName>
        <fullName evidence="1">Uncharacterized protein</fullName>
    </submittedName>
</protein>
<keyword evidence="2" id="KW-1185">Reference proteome</keyword>
<dbReference type="RefSeq" id="WP_191144658.1">
    <property type="nucleotide sequence ID" value="NZ_JACXAF010000009.1"/>
</dbReference>
<reference evidence="1" key="1">
    <citation type="submission" date="2020-09" db="EMBL/GenBank/DDBJ databases">
        <title>A novel bacterium of genus Neiella, isolated from South China Sea.</title>
        <authorList>
            <person name="Huang H."/>
            <person name="Mo K."/>
            <person name="Hu Y."/>
        </authorList>
    </citation>
    <scope>NUCLEOTIDE SEQUENCE</scope>
    <source>
        <strain evidence="1">HB171785</strain>
    </source>
</reference>
<organism evidence="1 2">
    <name type="scientific">Neiella litorisoli</name>
    <dbReference type="NCBI Taxonomy" id="2771431"/>
    <lineage>
        <taxon>Bacteria</taxon>
        <taxon>Pseudomonadati</taxon>
        <taxon>Pseudomonadota</taxon>
        <taxon>Gammaproteobacteria</taxon>
        <taxon>Alteromonadales</taxon>
        <taxon>Echinimonadaceae</taxon>
        <taxon>Neiella</taxon>
    </lineage>
</organism>